<proteinExistence type="predicted"/>
<sequence>MDPITAIGAASSVIGIAAFAIELCEVIHEFSSQVHGAREGLLAVSSSIESTADSLRLIHQYLDMEAENLASDTSTRLFSNDALIFVKNNADRCLLVFWRIEAVMLNKADGASEEQLRRRLDEFNAGTGTGPGGTDKAAIEVSLVPASLPLLKRLRWPFVTARLAEYRSQLQFHQQCLSLIIMTVFIGEVRSKPSLENKDINAIAKAAVDINKASREIKNIVKTVASIRDMLQEGDIDLRVLFPPREPGPPPYYRKGTAAVHGATTSDLRQQPASNLADGANAGPTSYSQSTEPSTEIRREPGVGTSSSGLPRDSSRESFSLSQTSGRLPAASNILQLKPQTNLEPGQPTFATDENSSEFRDPPKKQQQQLPTIAPLLRPAAADASGKSQVQKAKNPLGGDYEGTTDASPGASVQNIEPPTAADPEEEHNRQDEQDVAESETNENGDDDDITSREWAEETEATSALELGCRKYQNGPVSRYMIKQHGGFFALDTARLRGLRRMMEAFRWWWWPSQEAMERTLASATEEQLNTLGSLLQPHCDDDGEILSRSLLRVKEVGRRSRRAERSGDFPGDGDNGTALLVLVETLPKEKFASIRERDAKISVGNASQQGAWVQDLSTTSDHIHSLIFLLTTHHVWMIQPQESDAATGARNPDWTRCLVSRGKMSEEEIIRLRGPVGETGAQEERQPNQTPGLTPNQQSQVDRLNEQLQAEAADTEFAYSLEKVDIVRTGKQRGILRTFQKRNARAAAEASSILVFFTRAPRDGVDLDKLYRTEQRRRKAKLHRAGGSVDRLSQMWEGAASRPGRVYVDNDRESEKKRGFEEPGSPGELDVDVAGETKGDDSFRSGPAYTRMSTQDLELETLRVLSIDFEMDKDDPDHVIIKRPIDEDEQERLLAHTRAIREARLASADAGPSIQVEDADELLSTSSKAAPQKTPVTEPETQPKRPSSILDSTIVRRLPQSSMPGTSGLQIIPKPAPAGDAHNESQSGGAGLGKEGEWTNPDGVDQSDDDWGGDDNDDDDDLVERLLARWTPAGVEEWHGSHDGGDETLRPTSGGHTSTA</sequence>
<dbReference type="EnsemblFungi" id="MAPG_04494T0">
    <property type="protein sequence ID" value="MAPG_04494T0"/>
    <property type="gene ID" value="MAPG_04494"/>
</dbReference>
<organism evidence="3 4">
    <name type="scientific">Magnaporthiopsis poae (strain ATCC 64411 / 73-15)</name>
    <name type="common">Kentucky bluegrass fungus</name>
    <name type="synonym">Magnaporthe poae</name>
    <dbReference type="NCBI Taxonomy" id="644358"/>
    <lineage>
        <taxon>Eukaryota</taxon>
        <taxon>Fungi</taxon>
        <taxon>Dikarya</taxon>
        <taxon>Ascomycota</taxon>
        <taxon>Pezizomycotina</taxon>
        <taxon>Sordariomycetes</taxon>
        <taxon>Sordariomycetidae</taxon>
        <taxon>Magnaporthales</taxon>
        <taxon>Magnaporthaceae</taxon>
        <taxon>Magnaporthiopsis</taxon>
    </lineage>
</organism>
<accession>A0A0C4DWW0</accession>
<feature type="compositionally biased region" description="Polar residues" evidence="1">
    <location>
        <begin position="405"/>
        <end position="417"/>
    </location>
</feature>
<reference evidence="3" key="5">
    <citation type="submission" date="2015-06" db="UniProtKB">
        <authorList>
            <consortium name="EnsemblFungi"/>
        </authorList>
    </citation>
    <scope>IDENTIFICATION</scope>
    <source>
        <strain evidence="3">ATCC 64411</strain>
    </source>
</reference>
<evidence type="ECO:0000313" key="3">
    <source>
        <dbReference type="EnsemblFungi" id="MAPG_04494T0"/>
    </source>
</evidence>
<feature type="compositionally biased region" description="Basic and acidic residues" evidence="1">
    <location>
        <begin position="1037"/>
        <end position="1050"/>
    </location>
</feature>
<feature type="compositionally biased region" description="Basic and acidic residues" evidence="1">
    <location>
        <begin position="809"/>
        <end position="822"/>
    </location>
</feature>
<feature type="compositionally biased region" description="Polar residues" evidence="1">
    <location>
        <begin position="1051"/>
        <end position="1061"/>
    </location>
</feature>
<reference evidence="3" key="4">
    <citation type="journal article" date="2015" name="G3 (Bethesda)">
        <title>Genome sequences of three phytopathogenic species of the Magnaporthaceae family of fungi.</title>
        <authorList>
            <person name="Okagaki L.H."/>
            <person name="Nunes C.C."/>
            <person name="Sailsbery J."/>
            <person name="Clay B."/>
            <person name="Brown D."/>
            <person name="John T."/>
            <person name="Oh Y."/>
            <person name="Young N."/>
            <person name="Fitzgerald M."/>
            <person name="Haas B.J."/>
            <person name="Zeng Q."/>
            <person name="Young S."/>
            <person name="Adiconis X."/>
            <person name="Fan L."/>
            <person name="Levin J.Z."/>
            <person name="Mitchell T.K."/>
            <person name="Okubara P.A."/>
            <person name="Farman M.L."/>
            <person name="Kohn L.M."/>
            <person name="Birren B."/>
            <person name="Ma L.-J."/>
            <person name="Dean R.A."/>
        </authorList>
    </citation>
    <scope>NUCLEOTIDE SEQUENCE</scope>
    <source>
        <strain evidence="3">ATCC 64411 / 73-15</strain>
    </source>
</reference>
<feature type="compositionally biased region" description="Polar residues" evidence="1">
    <location>
        <begin position="688"/>
        <end position="698"/>
    </location>
</feature>
<feature type="compositionally biased region" description="Polar residues" evidence="1">
    <location>
        <begin position="333"/>
        <end position="354"/>
    </location>
</feature>
<dbReference type="Proteomes" id="UP000011715">
    <property type="component" value="Unassembled WGS sequence"/>
</dbReference>
<feature type="compositionally biased region" description="Polar residues" evidence="1">
    <location>
        <begin position="317"/>
        <end position="326"/>
    </location>
</feature>
<evidence type="ECO:0000313" key="2">
    <source>
        <dbReference type="EMBL" id="KLU85471.1"/>
    </source>
</evidence>
<dbReference type="eggNOG" id="ENOG502RUDV">
    <property type="taxonomic scope" value="Eukaryota"/>
</dbReference>
<evidence type="ECO:0000313" key="4">
    <source>
        <dbReference type="Proteomes" id="UP000011715"/>
    </source>
</evidence>
<dbReference type="EMBL" id="GL876968">
    <property type="protein sequence ID" value="KLU85471.1"/>
    <property type="molecule type" value="Genomic_DNA"/>
</dbReference>
<dbReference type="AlphaFoldDB" id="A0A0C4DWW0"/>
<evidence type="ECO:0008006" key="5">
    <source>
        <dbReference type="Google" id="ProtNLM"/>
    </source>
</evidence>
<feature type="compositionally biased region" description="Acidic residues" evidence="1">
    <location>
        <begin position="434"/>
        <end position="449"/>
    </location>
</feature>
<feature type="region of interest" description="Disordered" evidence="1">
    <location>
        <begin position="922"/>
        <end position="1061"/>
    </location>
</feature>
<dbReference type="EMBL" id="ADBL01001060">
    <property type="status" value="NOT_ANNOTATED_CDS"/>
    <property type="molecule type" value="Genomic_DNA"/>
</dbReference>
<reference evidence="2" key="3">
    <citation type="submission" date="2011-03" db="EMBL/GenBank/DDBJ databases">
        <title>Annotation of Magnaporthe poae ATCC 64411.</title>
        <authorList>
            <person name="Ma L.-J."/>
            <person name="Dead R."/>
            <person name="Young S.K."/>
            <person name="Zeng Q."/>
            <person name="Gargeya S."/>
            <person name="Fitzgerald M."/>
            <person name="Haas B."/>
            <person name="Abouelleil A."/>
            <person name="Alvarado L."/>
            <person name="Arachchi H.M."/>
            <person name="Berlin A."/>
            <person name="Brown A."/>
            <person name="Chapman S.B."/>
            <person name="Chen Z."/>
            <person name="Dunbar C."/>
            <person name="Freedman E."/>
            <person name="Gearin G."/>
            <person name="Gellesch M."/>
            <person name="Goldberg J."/>
            <person name="Griggs A."/>
            <person name="Gujja S."/>
            <person name="Heiman D."/>
            <person name="Howarth C."/>
            <person name="Larson L."/>
            <person name="Lui A."/>
            <person name="MacDonald P.J.P."/>
            <person name="Mehta T."/>
            <person name="Montmayeur A."/>
            <person name="Murphy C."/>
            <person name="Neiman D."/>
            <person name="Pearson M."/>
            <person name="Priest M."/>
            <person name="Roberts A."/>
            <person name="Saif S."/>
            <person name="Shea T."/>
            <person name="Shenoy N."/>
            <person name="Sisk P."/>
            <person name="Stolte C."/>
            <person name="Sykes S."/>
            <person name="Yandava C."/>
            <person name="Wortman J."/>
            <person name="Nusbaum C."/>
            <person name="Birren B."/>
        </authorList>
    </citation>
    <scope>NUCLEOTIDE SEQUENCE</scope>
    <source>
        <strain evidence="2">ATCC 64411</strain>
    </source>
</reference>
<feature type="region of interest" description="Disordered" evidence="1">
    <location>
        <begin position="674"/>
        <end position="698"/>
    </location>
</feature>
<reference evidence="4" key="2">
    <citation type="submission" date="2010-05" db="EMBL/GenBank/DDBJ databases">
        <title>The genome sequence of Magnaporthe poae strain ATCC 64411.</title>
        <authorList>
            <person name="Ma L.-J."/>
            <person name="Dead R."/>
            <person name="Young S."/>
            <person name="Zeng Q."/>
            <person name="Koehrsen M."/>
            <person name="Alvarado L."/>
            <person name="Berlin A."/>
            <person name="Chapman S.B."/>
            <person name="Chen Z."/>
            <person name="Freedman E."/>
            <person name="Gellesch M."/>
            <person name="Goldberg J."/>
            <person name="Griggs A."/>
            <person name="Gujja S."/>
            <person name="Heilman E.R."/>
            <person name="Heiman D."/>
            <person name="Hepburn T."/>
            <person name="Howarth C."/>
            <person name="Jen D."/>
            <person name="Larson L."/>
            <person name="Mehta T."/>
            <person name="Neiman D."/>
            <person name="Pearson M."/>
            <person name="Roberts A."/>
            <person name="Saif S."/>
            <person name="Shea T."/>
            <person name="Shenoy N."/>
            <person name="Sisk P."/>
            <person name="Stolte C."/>
            <person name="Sykes S."/>
            <person name="Walk T."/>
            <person name="White J."/>
            <person name="Yandava C."/>
            <person name="Haas B."/>
            <person name="Nusbaum C."/>
            <person name="Birren B."/>
        </authorList>
    </citation>
    <scope>NUCLEOTIDE SEQUENCE [LARGE SCALE GENOMIC DNA]</scope>
    <source>
        <strain evidence="4">ATCC 64411 / 73-15</strain>
    </source>
</reference>
<dbReference type="OrthoDB" id="5431013at2759"/>
<evidence type="ECO:0000256" key="1">
    <source>
        <dbReference type="SAM" id="MobiDB-lite"/>
    </source>
</evidence>
<feature type="compositionally biased region" description="Polar residues" evidence="1">
    <location>
        <begin position="263"/>
        <end position="274"/>
    </location>
</feature>
<feature type="region of interest" description="Disordered" evidence="1">
    <location>
        <begin position="809"/>
        <end position="849"/>
    </location>
</feature>
<dbReference type="VEuPathDB" id="FungiDB:MAPG_04494"/>
<feature type="compositionally biased region" description="Polar residues" evidence="1">
    <location>
        <begin position="283"/>
        <end position="294"/>
    </location>
</feature>
<name>A0A0C4DWW0_MAGP6</name>
<gene>
    <name evidence="2" type="ORF">MAPG_04494</name>
</gene>
<dbReference type="STRING" id="644358.A0A0C4DWW0"/>
<keyword evidence="4" id="KW-1185">Reference proteome</keyword>
<feature type="compositionally biased region" description="Acidic residues" evidence="1">
    <location>
        <begin position="1006"/>
        <end position="1023"/>
    </location>
</feature>
<feature type="compositionally biased region" description="Polar residues" evidence="1">
    <location>
        <begin position="960"/>
        <end position="970"/>
    </location>
</feature>
<protein>
    <recommendedName>
        <fullName evidence="5">Fungal N-terminal domain-containing protein</fullName>
    </recommendedName>
</protein>
<feature type="region of interest" description="Disordered" evidence="1">
    <location>
        <begin position="241"/>
        <end position="460"/>
    </location>
</feature>
<reference evidence="2" key="1">
    <citation type="submission" date="2010-05" db="EMBL/GenBank/DDBJ databases">
        <title>The Genome Sequence of Magnaporthe poae strain ATCC 64411.</title>
        <authorList>
            <consortium name="The Broad Institute Genome Sequencing Platform"/>
            <consortium name="Broad Institute Genome Sequencing Center for Infectious Disease"/>
            <person name="Ma L.-J."/>
            <person name="Dead R."/>
            <person name="Young S."/>
            <person name="Zeng Q."/>
            <person name="Koehrsen M."/>
            <person name="Alvarado L."/>
            <person name="Berlin A."/>
            <person name="Chapman S.B."/>
            <person name="Chen Z."/>
            <person name="Freedman E."/>
            <person name="Gellesch M."/>
            <person name="Goldberg J."/>
            <person name="Griggs A."/>
            <person name="Gujja S."/>
            <person name="Heilman E.R."/>
            <person name="Heiman D."/>
            <person name="Hepburn T."/>
            <person name="Howarth C."/>
            <person name="Jen D."/>
            <person name="Larson L."/>
            <person name="Mehta T."/>
            <person name="Neiman D."/>
            <person name="Pearson M."/>
            <person name="Roberts A."/>
            <person name="Saif S."/>
            <person name="Shea T."/>
            <person name="Shenoy N."/>
            <person name="Sisk P."/>
            <person name="Stolte C."/>
            <person name="Sykes S."/>
            <person name="Walk T."/>
            <person name="White J."/>
            <person name="Yandava C."/>
            <person name="Haas B."/>
            <person name="Nusbaum C."/>
            <person name="Birren B."/>
        </authorList>
    </citation>
    <scope>NUCLEOTIDE SEQUENCE</scope>
    <source>
        <strain evidence="2">ATCC 64411</strain>
    </source>
</reference>